<sequence length="102" mass="11624">MSQEDHWSLPSKVHGPRCNGFLMSRLNPSSPSHCHRAKCTYFQQMFNEAQPQRLFMYVKDNCSKIPPHQKSRYIHNVLQMMATTTSDSEDVSLAGSFTGTTT</sequence>
<organism evidence="1 2">
    <name type="scientific">Austropuccinia psidii MF-1</name>
    <dbReference type="NCBI Taxonomy" id="1389203"/>
    <lineage>
        <taxon>Eukaryota</taxon>
        <taxon>Fungi</taxon>
        <taxon>Dikarya</taxon>
        <taxon>Basidiomycota</taxon>
        <taxon>Pucciniomycotina</taxon>
        <taxon>Pucciniomycetes</taxon>
        <taxon>Pucciniales</taxon>
        <taxon>Sphaerophragmiaceae</taxon>
        <taxon>Austropuccinia</taxon>
    </lineage>
</organism>
<dbReference type="EMBL" id="AVOT02030949">
    <property type="protein sequence ID" value="MBW0524301.1"/>
    <property type="molecule type" value="Genomic_DNA"/>
</dbReference>
<keyword evidence="2" id="KW-1185">Reference proteome</keyword>
<evidence type="ECO:0000313" key="2">
    <source>
        <dbReference type="Proteomes" id="UP000765509"/>
    </source>
</evidence>
<evidence type="ECO:0000313" key="1">
    <source>
        <dbReference type="EMBL" id="MBW0524301.1"/>
    </source>
</evidence>
<comment type="caution">
    <text evidence="1">The sequence shown here is derived from an EMBL/GenBank/DDBJ whole genome shotgun (WGS) entry which is preliminary data.</text>
</comment>
<protein>
    <submittedName>
        <fullName evidence="1">Uncharacterized protein</fullName>
    </submittedName>
</protein>
<dbReference type="Proteomes" id="UP000765509">
    <property type="component" value="Unassembled WGS sequence"/>
</dbReference>
<name>A0A9Q3ESW0_9BASI</name>
<proteinExistence type="predicted"/>
<accession>A0A9Q3ESW0</accession>
<reference evidence="1" key="1">
    <citation type="submission" date="2021-03" db="EMBL/GenBank/DDBJ databases">
        <title>Draft genome sequence of rust myrtle Austropuccinia psidii MF-1, a brazilian biotype.</title>
        <authorList>
            <person name="Quecine M.C."/>
            <person name="Pachon D.M.R."/>
            <person name="Bonatelli M.L."/>
            <person name="Correr F.H."/>
            <person name="Franceschini L.M."/>
            <person name="Leite T.F."/>
            <person name="Margarido G.R.A."/>
            <person name="Almeida C.A."/>
            <person name="Ferrarezi J.A."/>
            <person name="Labate C.A."/>
        </authorList>
    </citation>
    <scope>NUCLEOTIDE SEQUENCE</scope>
    <source>
        <strain evidence="1">MF-1</strain>
    </source>
</reference>
<gene>
    <name evidence="1" type="ORF">O181_064016</name>
</gene>
<dbReference type="AlphaFoldDB" id="A0A9Q3ESW0"/>